<protein>
    <recommendedName>
        <fullName evidence="2">mitogen-activated protein kinase kinase kinase</fullName>
        <ecNumber evidence="2">2.7.11.25</ecNumber>
    </recommendedName>
</protein>
<feature type="compositionally biased region" description="Basic and acidic residues" evidence="10">
    <location>
        <begin position="51"/>
        <end position="62"/>
    </location>
</feature>
<dbReference type="CDD" id="cd06632">
    <property type="entry name" value="STKc_MEKK1_plant"/>
    <property type="match status" value="1"/>
</dbReference>
<evidence type="ECO:0000256" key="3">
    <source>
        <dbReference type="ARBA" id="ARBA00022679"/>
    </source>
</evidence>
<comment type="catalytic activity">
    <reaction evidence="8">
        <text>L-seryl-[protein] + ATP = O-phospho-L-seryl-[protein] + ADP + H(+)</text>
        <dbReference type="Rhea" id="RHEA:17989"/>
        <dbReference type="Rhea" id="RHEA-COMP:9863"/>
        <dbReference type="Rhea" id="RHEA-COMP:11604"/>
        <dbReference type="ChEBI" id="CHEBI:15378"/>
        <dbReference type="ChEBI" id="CHEBI:29999"/>
        <dbReference type="ChEBI" id="CHEBI:30616"/>
        <dbReference type="ChEBI" id="CHEBI:83421"/>
        <dbReference type="ChEBI" id="CHEBI:456216"/>
        <dbReference type="EC" id="2.7.11.25"/>
    </reaction>
</comment>
<comment type="similarity">
    <text evidence="1">Belongs to the protein kinase superfamily. STE Ser/Thr protein kinase family. MAP kinase kinase kinase subfamily.</text>
</comment>
<keyword evidence="13" id="KW-1185">Reference proteome</keyword>
<dbReference type="PANTHER" id="PTHR48016">
    <property type="entry name" value="MAP KINASE KINASE KINASE SSK2-RELATED-RELATED"/>
    <property type="match status" value="1"/>
</dbReference>
<keyword evidence="5" id="KW-0418">Kinase</keyword>
<sequence length="738" mass="80554">MPAWWSKKSSKNKEDNNQNNSHPFNFIKFSTCKSDSDSNNNSNNNSNKKKPTTDDPNTKSNDDVIFTRNSPRESRDFAINGAGSSGFFCFDSDSVEKRGHPLPRPSISSMHSDHGIGLGSGYASVSSVSSSGSSEDHVTGPDQNQFGGARSYGDPRVTHSDGKFNLMPRSPGPGSRGPTSPTSPLHPRLSGVSLESPTGRFEDGKSQCHRLPLPPGSPTHPPGSPTLPPSSPTLPPGSPTSPSTLPTSRTENTLSNWKKGKLLGRGTFGHVYLGFNSEKGQMCAIKEVRVVHDDQSSKECLKQLNQEINLLSQLQHPNIVRYYGSEMVWVTLMLYARIHVLTCIVMNTSVGKRGGGRKCLPKLFSKMLTTSSFLLCSVDALSCECWTRVCNKCGLSCSQAEETLSVYLEFVSGGSIHKLLQEYGPFREPVIQTYTRQILLGLAFLHARNTVHRDIKGANILVDPNGEIKLADFGMAKHITSCSSMLSFKGSPYWMAPEVVMNTNGYSLAVDIWSLGCTVLEMASSKPPWSQYEGVAAIFKIGNSKDVPDIPDHLSNDAKSFIKLCLQRDPSARPTASKLLDHPFVRDQAIGRAASSPLAKDSFPYTFDGSRTPPVLDLHPIPTRKSITLCDGDYTTKPIAMTSRALNNPRENVRMITSLPVSPCSSPLRQYGPAHKSCYLSPPHPAYPKVGQSAAYTLGEHSSGYAMKSNTRFIHDQFLEPSLLKAHTPGASPRRRPI</sequence>
<dbReference type="InterPro" id="IPR017441">
    <property type="entry name" value="Protein_kinase_ATP_BS"/>
</dbReference>
<dbReference type="SUPFAM" id="SSF56112">
    <property type="entry name" value="Protein kinase-like (PK-like)"/>
    <property type="match status" value="1"/>
</dbReference>
<keyword evidence="6 9" id="KW-0067">ATP-binding</keyword>
<dbReference type="Gene3D" id="3.30.200.20">
    <property type="entry name" value="Phosphorylase Kinase, domain 1"/>
    <property type="match status" value="1"/>
</dbReference>
<feature type="region of interest" description="Disordered" evidence="10">
    <location>
        <begin position="90"/>
        <end position="258"/>
    </location>
</feature>
<proteinExistence type="inferred from homology"/>
<dbReference type="GO" id="GO:0004709">
    <property type="term" value="F:MAP kinase kinase kinase activity"/>
    <property type="evidence" value="ECO:0007669"/>
    <property type="project" value="UniProtKB-EC"/>
</dbReference>
<reference evidence="12" key="1">
    <citation type="journal article" date="2023" name="Plant J.">
        <title>Genome sequences and population genomics provide insights into the demographic history, inbreeding, and mutation load of two 'living fossil' tree species of Dipteronia.</title>
        <authorList>
            <person name="Feng Y."/>
            <person name="Comes H.P."/>
            <person name="Chen J."/>
            <person name="Zhu S."/>
            <person name="Lu R."/>
            <person name="Zhang X."/>
            <person name="Li P."/>
            <person name="Qiu J."/>
            <person name="Olsen K.M."/>
            <person name="Qiu Y."/>
        </authorList>
    </citation>
    <scope>NUCLEOTIDE SEQUENCE</scope>
    <source>
        <strain evidence="12">NBL</strain>
    </source>
</reference>
<evidence type="ECO:0000256" key="7">
    <source>
        <dbReference type="ARBA" id="ARBA00047559"/>
    </source>
</evidence>
<feature type="binding site" evidence="9">
    <location>
        <position position="286"/>
    </location>
    <ligand>
        <name>ATP</name>
        <dbReference type="ChEBI" id="CHEBI:30616"/>
    </ligand>
</feature>
<dbReference type="AlphaFoldDB" id="A0AAE0AEA9"/>
<name>A0AAE0AEA9_9ROSI</name>
<dbReference type="EMBL" id="JANJYJ010000005">
    <property type="protein sequence ID" value="KAK3211737.1"/>
    <property type="molecule type" value="Genomic_DNA"/>
</dbReference>
<evidence type="ECO:0000313" key="12">
    <source>
        <dbReference type="EMBL" id="KAK3211737.1"/>
    </source>
</evidence>
<evidence type="ECO:0000313" key="13">
    <source>
        <dbReference type="Proteomes" id="UP001281410"/>
    </source>
</evidence>
<dbReference type="InterPro" id="IPR000719">
    <property type="entry name" value="Prot_kinase_dom"/>
</dbReference>
<evidence type="ECO:0000256" key="8">
    <source>
        <dbReference type="ARBA" id="ARBA00048329"/>
    </source>
</evidence>
<dbReference type="Gene3D" id="1.10.510.10">
    <property type="entry name" value="Transferase(Phosphotransferase) domain 1"/>
    <property type="match status" value="1"/>
</dbReference>
<keyword evidence="3" id="KW-0808">Transferase</keyword>
<feature type="region of interest" description="Disordered" evidence="10">
    <location>
        <begin position="1"/>
        <end position="78"/>
    </location>
</feature>
<evidence type="ECO:0000256" key="10">
    <source>
        <dbReference type="SAM" id="MobiDB-lite"/>
    </source>
</evidence>
<dbReference type="EC" id="2.7.11.25" evidence="2"/>
<dbReference type="InterPro" id="IPR011009">
    <property type="entry name" value="Kinase-like_dom_sf"/>
</dbReference>
<dbReference type="Proteomes" id="UP001281410">
    <property type="component" value="Unassembled WGS sequence"/>
</dbReference>
<evidence type="ECO:0000256" key="1">
    <source>
        <dbReference type="ARBA" id="ARBA00006529"/>
    </source>
</evidence>
<accession>A0AAE0AEA9</accession>
<evidence type="ECO:0000256" key="5">
    <source>
        <dbReference type="ARBA" id="ARBA00022777"/>
    </source>
</evidence>
<gene>
    <name evidence="12" type="ORF">Dsin_016443</name>
</gene>
<dbReference type="InterPro" id="IPR050538">
    <property type="entry name" value="MAP_kinase_kinase_kinase"/>
</dbReference>
<evidence type="ECO:0000256" key="6">
    <source>
        <dbReference type="ARBA" id="ARBA00022840"/>
    </source>
</evidence>
<feature type="compositionally biased region" description="Pro residues" evidence="10">
    <location>
        <begin position="212"/>
        <end position="239"/>
    </location>
</feature>
<feature type="domain" description="Protein kinase" evidence="11">
    <location>
        <begin position="257"/>
        <end position="585"/>
    </location>
</feature>
<dbReference type="PROSITE" id="PS00107">
    <property type="entry name" value="PROTEIN_KINASE_ATP"/>
    <property type="match status" value="1"/>
</dbReference>
<evidence type="ECO:0000256" key="9">
    <source>
        <dbReference type="PROSITE-ProRule" id="PRU10141"/>
    </source>
</evidence>
<evidence type="ECO:0000256" key="2">
    <source>
        <dbReference type="ARBA" id="ARBA00012406"/>
    </source>
</evidence>
<dbReference type="PANTHER" id="PTHR48016:SF8">
    <property type="entry name" value="MITOGEN-ACTIVATED PROTEIN KINASE KINASE KINASE 3"/>
    <property type="match status" value="1"/>
</dbReference>
<dbReference type="Pfam" id="PF00069">
    <property type="entry name" value="Pkinase"/>
    <property type="match status" value="2"/>
</dbReference>
<dbReference type="GO" id="GO:0005524">
    <property type="term" value="F:ATP binding"/>
    <property type="evidence" value="ECO:0007669"/>
    <property type="project" value="UniProtKB-UniRule"/>
</dbReference>
<feature type="compositionally biased region" description="Low complexity" evidence="10">
    <location>
        <begin position="121"/>
        <end position="133"/>
    </location>
</feature>
<evidence type="ECO:0000259" key="11">
    <source>
        <dbReference type="PROSITE" id="PS50011"/>
    </source>
</evidence>
<dbReference type="SMART" id="SM00220">
    <property type="entry name" value="S_TKc"/>
    <property type="match status" value="1"/>
</dbReference>
<dbReference type="PROSITE" id="PS50011">
    <property type="entry name" value="PROTEIN_KINASE_DOM"/>
    <property type="match status" value="1"/>
</dbReference>
<dbReference type="GO" id="GO:0005737">
    <property type="term" value="C:cytoplasm"/>
    <property type="evidence" value="ECO:0007669"/>
    <property type="project" value="TreeGrafter"/>
</dbReference>
<organism evidence="12 13">
    <name type="scientific">Dipteronia sinensis</name>
    <dbReference type="NCBI Taxonomy" id="43782"/>
    <lineage>
        <taxon>Eukaryota</taxon>
        <taxon>Viridiplantae</taxon>
        <taxon>Streptophyta</taxon>
        <taxon>Embryophyta</taxon>
        <taxon>Tracheophyta</taxon>
        <taxon>Spermatophyta</taxon>
        <taxon>Magnoliopsida</taxon>
        <taxon>eudicotyledons</taxon>
        <taxon>Gunneridae</taxon>
        <taxon>Pentapetalae</taxon>
        <taxon>rosids</taxon>
        <taxon>malvids</taxon>
        <taxon>Sapindales</taxon>
        <taxon>Sapindaceae</taxon>
        <taxon>Hippocastanoideae</taxon>
        <taxon>Acereae</taxon>
        <taxon>Dipteronia</taxon>
    </lineage>
</organism>
<feature type="compositionally biased region" description="Low complexity" evidence="10">
    <location>
        <begin position="37"/>
        <end position="46"/>
    </location>
</feature>
<comment type="catalytic activity">
    <reaction evidence="7">
        <text>L-threonyl-[protein] + ATP = O-phospho-L-threonyl-[protein] + ADP + H(+)</text>
        <dbReference type="Rhea" id="RHEA:46608"/>
        <dbReference type="Rhea" id="RHEA-COMP:11060"/>
        <dbReference type="Rhea" id="RHEA-COMP:11605"/>
        <dbReference type="ChEBI" id="CHEBI:15378"/>
        <dbReference type="ChEBI" id="CHEBI:30013"/>
        <dbReference type="ChEBI" id="CHEBI:30616"/>
        <dbReference type="ChEBI" id="CHEBI:61977"/>
        <dbReference type="ChEBI" id="CHEBI:456216"/>
        <dbReference type="EC" id="2.7.11.25"/>
    </reaction>
</comment>
<keyword evidence="4 9" id="KW-0547">Nucleotide-binding</keyword>
<feature type="compositionally biased region" description="Low complexity" evidence="10">
    <location>
        <begin position="168"/>
        <end position="183"/>
    </location>
</feature>
<evidence type="ECO:0000256" key="4">
    <source>
        <dbReference type="ARBA" id="ARBA00022741"/>
    </source>
</evidence>
<comment type="caution">
    <text evidence="12">The sequence shown here is derived from an EMBL/GenBank/DDBJ whole genome shotgun (WGS) entry which is preliminary data.</text>
</comment>